<comment type="caution">
    <text evidence="2">The sequence shown here is derived from an EMBL/GenBank/DDBJ whole genome shotgun (WGS) entry which is preliminary data.</text>
</comment>
<dbReference type="AlphaFoldDB" id="A0A9N7YIG1"/>
<accession>A0A9N7YIG1</accession>
<dbReference type="Proteomes" id="UP001153269">
    <property type="component" value="Unassembled WGS sequence"/>
</dbReference>
<evidence type="ECO:0000313" key="2">
    <source>
        <dbReference type="EMBL" id="CAB1426828.1"/>
    </source>
</evidence>
<proteinExistence type="predicted"/>
<evidence type="ECO:0000256" key="1">
    <source>
        <dbReference type="SAM" id="MobiDB-lite"/>
    </source>
</evidence>
<feature type="region of interest" description="Disordered" evidence="1">
    <location>
        <begin position="1"/>
        <end position="28"/>
    </location>
</feature>
<evidence type="ECO:0000313" key="3">
    <source>
        <dbReference type="Proteomes" id="UP001153269"/>
    </source>
</evidence>
<dbReference type="EMBL" id="CADEAL010000921">
    <property type="protein sequence ID" value="CAB1426828.1"/>
    <property type="molecule type" value="Genomic_DNA"/>
</dbReference>
<feature type="compositionally biased region" description="Polar residues" evidence="1">
    <location>
        <begin position="256"/>
        <end position="273"/>
    </location>
</feature>
<feature type="compositionally biased region" description="Polar residues" evidence="1">
    <location>
        <begin position="1"/>
        <end position="19"/>
    </location>
</feature>
<keyword evidence="3" id="KW-1185">Reference proteome</keyword>
<gene>
    <name evidence="2" type="ORF">PLEPLA_LOCUS14766</name>
</gene>
<organism evidence="2 3">
    <name type="scientific">Pleuronectes platessa</name>
    <name type="common">European plaice</name>
    <dbReference type="NCBI Taxonomy" id="8262"/>
    <lineage>
        <taxon>Eukaryota</taxon>
        <taxon>Metazoa</taxon>
        <taxon>Chordata</taxon>
        <taxon>Craniata</taxon>
        <taxon>Vertebrata</taxon>
        <taxon>Euteleostomi</taxon>
        <taxon>Actinopterygii</taxon>
        <taxon>Neopterygii</taxon>
        <taxon>Teleostei</taxon>
        <taxon>Neoteleostei</taxon>
        <taxon>Acanthomorphata</taxon>
        <taxon>Carangaria</taxon>
        <taxon>Pleuronectiformes</taxon>
        <taxon>Pleuronectoidei</taxon>
        <taxon>Pleuronectidae</taxon>
        <taxon>Pleuronectes</taxon>
    </lineage>
</organism>
<reference evidence="2" key="1">
    <citation type="submission" date="2020-03" db="EMBL/GenBank/DDBJ databases">
        <authorList>
            <person name="Weist P."/>
        </authorList>
    </citation>
    <scope>NUCLEOTIDE SEQUENCE</scope>
</reference>
<name>A0A9N7YIG1_PLEPL</name>
<feature type="region of interest" description="Disordered" evidence="1">
    <location>
        <begin position="246"/>
        <end position="283"/>
    </location>
</feature>
<protein>
    <submittedName>
        <fullName evidence="2">Uncharacterized protein</fullName>
    </submittedName>
</protein>
<sequence>MQATESATCRSTNTGAISQTRDDSHSHPTDQALRLSSCWLPATDTDPCSCPGCPTEACSSVSYTFFLHIRVGFPIKEKVGEATCCWLCESEQRSAPKIPRWSLLRMKHNEVHVEDHEVEDLEKLPVVFFSFVCLPVWSRRSESESRKRSQYSVHVEVRWNVRQLIETCAESPMLPAAVGVVDVKRLADMIHVAALMFGLYCLEIVCHQSPWNMLYVEDVLTHATEMALVAAVDRGATHLHSVLYRQPDSDPARSSPHASDYSTPSLLRHTTSPPAGPAARKHK</sequence>